<dbReference type="InterPro" id="IPR014892">
    <property type="entry name" value="RPA_C"/>
</dbReference>
<dbReference type="InterPro" id="IPR036388">
    <property type="entry name" value="WH-like_DNA-bd_sf"/>
</dbReference>
<evidence type="ECO:0000256" key="2">
    <source>
        <dbReference type="ARBA" id="ARBA00007815"/>
    </source>
</evidence>
<comment type="caution">
    <text evidence="9">The sequence shown here is derived from an EMBL/GenBank/DDBJ whole genome shotgun (WGS) entry which is preliminary data.</text>
</comment>
<dbReference type="InterPro" id="IPR014646">
    <property type="entry name" value="Rfa2/RPA32"/>
</dbReference>
<comment type="similarity">
    <text evidence="2">Belongs to the replication factor A protein 2 family.</text>
</comment>
<evidence type="ECO:0000256" key="5">
    <source>
        <dbReference type="ARBA" id="ARBA00023242"/>
    </source>
</evidence>
<dbReference type="GO" id="GO:0035861">
    <property type="term" value="C:site of double-strand break"/>
    <property type="evidence" value="ECO:0007669"/>
    <property type="project" value="TreeGrafter"/>
</dbReference>
<dbReference type="Pfam" id="PF01336">
    <property type="entry name" value="tRNA_anti-codon"/>
    <property type="match status" value="1"/>
</dbReference>
<feature type="compositionally biased region" description="Polar residues" evidence="6">
    <location>
        <begin position="18"/>
        <end position="34"/>
    </location>
</feature>
<dbReference type="PANTHER" id="PTHR13989">
    <property type="entry name" value="REPLICATION PROTEIN A-RELATED"/>
    <property type="match status" value="1"/>
</dbReference>
<dbReference type="GO" id="GO:0005662">
    <property type="term" value="C:DNA replication factor A complex"/>
    <property type="evidence" value="ECO:0007669"/>
    <property type="project" value="TreeGrafter"/>
</dbReference>
<dbReference type="GO" id="GO:0003697">
    <property type="term" value="F:single-stranded DNA binding"/>
    <property type="evidence" value="ECO:0007669"/>
    <property type="project" value="TreeGrafter"/>
</dbReference>
<dbReference type="Pfam" id="PF08784">
    <property type="entry name" value="RPA_C"/>
    <property type="match status" value="1"/>
</dbReference>
<dbReference type="Proteomes" id="UP000837801">
    <property type="component" value="Unassembled WGS sequence"/>
</dbReference>
<dbReference type="SUPFAM" id="SSF46785">
    <property type="entry name" value="Winged helix' DNA-binding domain"/>
    <property type="match status" value="1"/>
</dbReference>
<protein>
    <submittedName>
        <fullName evidence="9">Replication factor A protein 2</fullName>
    </submittedName>
</protein>
<dbReference type="CDD" id="cd04478">
    <property type="entry name" value="RPA2_DBD_D"/>
    <property type="match status" value="1"/>
</dbReference>
<evidence type="ECO:0000259" key="7">
    <source>
        <dbReference type="Pfam" id="PF01336"/>
    </source>
</evidence>
<accession>A0A9P0VWN0</accession>
<evidence type="ECO:0000259" key="8">
    <source>
        <dbReference type="Pfam" id="PF08784"/>
    </source>
</evidence>
<dbReference type="InterPro" id="IPR040260">
    <property type="entry name" value="RFA2-like"/>
</dbReference>
<dbReference type="PANTHER" id="PTHR13989:SF16">
    <property type="entry name" value="REPLICATION PROTEIN A2"/>
    <property type="match status" value="1"/>
</dbReference>
<evidence type="ECO:0000256" key="3">
    <source>
        <dbReference type="ARBA" id="ARBA00022705"/>
    </source>
</evidence>
<dbReference type="AlphaFoldDB" id="A0A9P0VWN0"/>
<dbReference type="Gene3D" id="1.10.10.10">
    <property type="entry name" value="Winged helix-like DNA-binding domain superfamily/Winged helix DNA-binding domain"/>
    <property type="match status" value="1"/>
</dbReference>
<keyword evidence="3" id="KW-0235">DNA replication</keyword>
<dbReference type="EMBL" id="CAKXYY010000003">
    <property type="protein sequence ID" value="CAH2351470.1"/>
    <property type="molecule type" value="Genomic_DNA"/>
</dbReference>
<keyword evidence="4" id="KW-0238">DNA-binding</keyword>
<dbReference type="InterPro" id="IPR036390">
    <property type="entry name" value="WH_DNA-bd_sf"/>
</dbReference>
<dbReference type="GO" id="GO:0000781">
    <property type="term" value="C:chromosome, telomeric region"/>
    <property type="evidence" value="ECO:0007669"/>
    <property type="project" value="TreeGrafter"/>
</dbReference>
<dbReference type="PIRSF" id="PIRSF036949">
    <property type="entry name" value="RPA32"/>
    <property type="match status" value="1"/>
</dbReference>
<keyword evidence="10" id="KW-1185">Reference proteome</keyword>
<dbReference type="Gene3D" id="2.40.50.140">
    <property type="entry name" value="Nucleic acid-binding proteins"/>
    <property type="match status" value="1"/>
</dbReference>
<reference evidence="9" key="1">
    <citation type="submission" date="2022-03" db="EMBL/GenBank/DDBJ databases">
        <authorList>
            <person name="Legras J.-L."/>
            <person name="Devillers H."/>
            <person name="Grondin C."/>
        </authorList>
    </citation>
    <scope>NUCLEOTIDE SEQUENCE</scope>
    <source>
        <strain evidence="9">CLIB 1423</strain>
    </source>
</reference>
<proteinExistence type="inferred from homology"/>
<evidence type="ECO:0000256" key="4">
    <source>
        <dbReference type="ARBA" id="ARBA00023125"/>
    </source>
</evidence>
<dbReference type="GO" id="GO:0006289">
    <property type="term" value="P:nucleotide-excision repair"/>
    <property type="evidence" value="ECO:0007669"/>
    <property type="project" value="TreeGrafter"/>
</dbReference>
<keyword evidence="5" id="KW-0539">Nucleus</keyword>
<name>A0A9P0VWN0_9ASCO</name>
<dbReference type="OrthoDB" id="25571at2759"/>
<dbReference type="GO" id="GO:0000724">
    <property type="term" value="P:double-strand break repair via homologous recombination"/>
    <property type="evidence" value="ECO:0007669"/>
    <property type="project" value="TreeGrafter"/>
</dbReference>
<feature type="region of interest" description="Disordered" evidence="6">
    <location>
        <begin position="1"/>
        <end position="34"/>
    </location>
</feature>
<evidence type="ECO:0000256" key="6">
    <source>
        <dbReference type="SAM" id="MobiDB-lite"/>
    </source>
</evidence>
<dbReference type="SUPFAM" id="SSF50249">
    <property type="entry name" value="Nucleic acid-binding proteins"/>
    <property type="match status" value="1"/>
</dbReference>
<feature type="domain" description="Replication protein A C-terminal" evidence="8">
    <location>
        <begin position="156"/>
        <end position="244"/>
    </location>
</feature>
<feature type="domain" description="OB" evidence="7">
    <location>
        <begin position="66"/>
        <end position="141"/>
    </location>
</feature>
<evidence type="ECO:0000256" key="1">
    <source>
        <dbReference type="ARBA" id="ARBA00004123"/>
    </source>
</evidence>
<comment type="subcellular location">
    <subcellularLocation>
        <location evidence="1">Nucleus</location>
    </subcellularLocation>
</comment>
<sequence>MDDNSFSTGGGGFSTSGDYSNEGNGSQKFQQQRQSLTPVTIKQINEAQQQVLDGEYQVHNVALSHVSFVGVVRNVQDLTANLAITIEDGTGAIDVKKWIQENDMGSSESDSSSLELNKYVYVTGSLKDFNGKKQLQNTTIRQVTDHNEIIYHNLSAINNHLKAQGITSKAGGQNQQQDLFVKESNQGLSIQDNILAVVRDNSESLQEGVPARFISQHLNISNEVVLENCAILVEEGKIYTGYDDSAYLAV</sequence>
<gene>
    <name evidence="9" type="ORF">CLIB1423_03S07030</name>
</gene>
<dbReference type="InterPro" id="IPR004365">
    <property type="entry name" value="NA-bd_OB_tRNA"/>
</dbReference>
<evidence type="ECO:0000313" key="10">
    <source>
        <dbReference type="Proteomes" id="UP000837801"/>
    </source>
</evidence>
<dbReference type="InterPro" id="IPR012340">
    <property type="entry name" value="NA-bd_OB-fold"/>
</dbReference>
<evidence type="ECO:0000313" key="9">
    <source>
        <dbReference type="EMBL" id="CAH2351470.1"/>
    </source>
</evidence>
<dbReference type="GO" id="GO:0006260">
    <property type="term" value="P:DNA replication"/>
    <property type="evidence" value="ECO:0007669"/>
    <property type="project" value="UniProtKB-KW"/>
</dbReference>
<organism evidence="9 10">
    <name type="scientific">[Candida] railenensis</name>
    <dbReference type="NCBI Taxonomy" id="45579"/>
    <lineage>
        <taxon>Eukaryota</taxon>
        <taxon>Fungi</taxon>
        <taxon>Dikarya</taxon>
        <taxon>Ascomycota</taxon>
        <taxon>Saccharomycotina</taxon>
        <taxon>Pichiomycetes</taxon>
        <taxon>Debaryomycetaceae</taxon>
        <taxon>Kurtzmaniella</taxon>
    </lineage>
</organism>